<evidence type="ECO:0000313" key="4">
    <source>
        <dbReference type="EMBL" id="RDV16576.1"/>
    </source>
</evidence>
<dbReference type="OrthoDB" id="978645at2"/>
<feature type="compositionally biased region" description="Low complexity" evidence="1">
    <location>
        <begin position="90"/>
        <end position="128"/>
    </location>
</feature>
<protein>
    <submittedName>
        <fullName evidence="4">SH3 domain-containing protein</fullName>
    </submittedName>
</protein>
<dbReference type="AlphaFoldDB" id="A0A3D8LGW5"/>
<dbReference type="Proteomes" id="UP000256708">
    <property type="component" value="Unassembled WGS sequence"/>
</dbReference>
<evidence type="ECO:0000313" key="5">
    <source>
        <dbReference type="Proteomes" id="UP000256708"/>
    </source>
</evidence>
<dbReference type="SMART" id="SM00287">
    <property type="entry name" value="SH3b"/>
    <property type="match status" value="1"/>
</dbReference>
<comment type="caution">
    <text evidence="4">The sequence shown here is derived from an EMBL/GenBank/DDBJ whole genome shotgun (WGS) entry which is preliminary data.</text>
</comment>
<gene>
    <name evidence="4" type="ORF">DXT99_05125</name>
</gene>
<organism evidence="4 5">
    <name type="scientific">Pontibacter diazotrophicus</name>
    <dbReference type="NCBI Taxonomy" id="1400979"/>
    <lineage>
        <taxon>Bacteria</taxon>
        <taxon>Pseudomonadati</taxon>
        <taxon>Bacteroidota</taxon>
        <taxon>Cytophagia</taxon>
        <taxon>Cytophagales</taxon>
        <taxon>Hymenobacteraceae</taxon>
        <taxon>Pontibacter</taxon>
    </lineage>
</organism>
<feature type="region of interest" description="Disordered" evidence="1">
    <location>
        <begin position="82"/>
        <end position="129"/>
    </location>
</feature>
<dbReference type="InterPro" id="IPR003646">
    <property type="entry name" value="SH3-like_bac-type"/>
</dbReference>
<feature type="domain" description="SH3b" evidence="3">
    <location>
        <begin position="23"/>
        <end position="87"/>
    </location>
</feature>
<dbReference type="PANTHER" id="PTHR34408:SF1">
    <property type="entry name" value="GLYCOSYL HYDROLASE FAMILY 19 DOMAIN-CONTAINING PROTEIN HI_1415"/>
    <property type="match status" value="1"/>
</dbReference>
<keyword evidence="2" id="KW-0732">Signal</keyword>
<evidence type="ECO:0000256" key="1">
    <source>
        <dbReference type="SAM" id="MobiDB-lite"/>
    </source>
</evidence>
<evidence type="ECO:0000256" key="2">
    <source>
        <dbReference type="SAM" id="SignalP"/>
    </source>
</evidence>
<feature type="signal peptide" evidence="2">
    <location>
        <begin position="1"/>
        <end position="23"/>
    </location>
</feature>
<sequence>MRILYKYLFATLVCMLFFVAAQAQSYRISSSSGANIRKGPGTDQPVIAKIPQGSNVKLIERTNSKWVKVSYSGQTGYVASELVTEDKGQNRNNNGGNSNARNASSNSGSKGRNNSSSNRSNSSSSAKNMGIGLRFGDPAGITFKKYSGNTAWEITLGRSYRWGYRYDDRFYRYDGFDNRKLYDYKGHHAGPTTALQVHWLKHHNITGANRLQFYYGVGPQVRFTNVHYRYKYDDREYYESFTDLDLGVDGVIGLEYTFSEVPFSIFLDANAFVEVFDAPGWIHGQSGIGVRYNF</sequence>
<dbReference type="Gene3D" id="2.30.30.40">
    <property type="entry name" value="SH3 Domains"/>
    <property type="match status" value="1"/>
</dbReference>
<reference evidence="5" key="1">
    <citation type="submission" date="2018-08" db="EMBL/GenBank/DDBJ databases">
        <authorList>
            <person name="Liu Z.-W."/>
            <person name="Du Z.-J."/>
        </authorList>
    </citation>
    <scope>NUCLEOTIDE SEQUENCE [LARGE SCALE GENOMIC DNA]</scope>
    <source>
        <strain evidence="5">H4X</strain>
    </source>
</reference>
<dbReference type="PROSITE" id="PS51781">
    <property type="entry name" value="SH3B"/>
    <property type="match status" value="1"/>
</dbReference>
<keyword evidence="5" id="KW-1185">Reference proteome</keyword>
<evidence type="ECO:0000259" key="3">
    <source>
        <dbReference type="PROSITE" id="PS51781"/>
    </source>
</evidence>
<proteinExistence type="predicted"/>
<accession>A0A3D8LGW5</accession>
<dbReference type="Pfam" id="PF08239">
    <property type="entry name" value="SH3_3"/>
    <property type="match status" value="1"/>
</dbReference>
<dbReference type="PANTHER" id="PTHR34408">
    <property type="entry name" value="FAMILY PROTEIN, PUTATIVE-RELATED"/>
    <property type="match status" value="1"/>
</dbReference>
<dbReference type="RefSeq" id="WP_115564437.1">
    <property type="nucleotide sequence ID" value="NZ_QRGR01000004.1"/>
</dbReference>
<name>A0A3D8LGW5_9BACT</name>
<dbReference type="InterPro" id="IPR052354">
    <property type="entry name" value="Cell_Wall_Dynamics_Protein"/>
</dbReference>
<feature type="chain" id="PRO_5017822430" evidence="2">
    <location>
        <begin position="24"/>
        <end position="294"/>
    </location>
</feature>
<dbReference type="EMBL" id="QRGR01000004">
    <property type="protein sequence ID" value="RDV16576.1"/>
    <property type="molecule type" value="Genomic_DNA"/>
</dbReference>